<evidence type="ECO:0000256" key="4">
    <source>
        <dbReference type="ARBA" id="ARBA00022833"/>
    </source>
</evidence>
<dbReference type="Pfam" id="PF12874">
    <property type="entry name" value="zf-met"/>
    <property type="match status" value="1"/>
</dbReference>
<comment type="caution">
    <text evidence="7">The sequence shown here is derived from an EMBL/GenBank/DDBJ whole genome shotgun (WGS) entry which is preliminary data.</text>
</comment>
<sequence length="332" mass="36801">MRNHLGSYECKLCLTIHNNEGSYLCHTQGKKHQANLARRAYKEAALAAGTSTGTNVPVSFSRKPAASIPRIGRPGYRLIKMKNSVENTLGLLIQIHFPHILQDHSSPVLQKPIYRSPSMHFERHFPQFPGHSVDSTADMLPYNYRIMLDYYDLNSSSTSSICQEIRSIISNGAIVTSPLCTPQSSYMVSPTCLPTSASTIEVPSFSVEFVLNAKSSLIALYPKDPPKSMKRASLPPLHKTGLQNIVLPLQPKQIPSTVDPAINRSSCMHETISSSPAVHDDDPLEIFFSSSDEEKIEICDAIPPPIVPQKRKKLVSRPVQVFQNGYLGTFIF</sequence>
<protein>
    <recommendedName>
        <fullName evidence="6">Matrin-type domain-containing protein</fullName>
    </recommendedName>
</protein>
<dbReference type="GO" id="GO:0008270">
    <property type="term" value="F:zinc ion binding"/>
    <property type="evidence" value="ECO:0007669"/>
    <property type="project" value="UniProtKB-KW"/>
</dbReference>
<keyword evidence="3" id="KW-0863">Zinc-finger</keyword>
<dbReference type="PROSITE" id="PS50171">
    <property type="entry name" value="ZF_MATRIN"/>
    <property type="match status" value="1"/>
</dbReference>
<dbReference type="VEuPathDB" id="MicrosporidiaDB:DI09_18p250"/>
<name>A0A098VU19_9MICR</name>
<evidence type="ECO:0000256" key="3">
    <source>
        <dbReference type="ARBA" id="ARBA00022771"/>
    </source>
</evidence>
<keyword evidence="8" id="KW-1185">Reference proteome</keyword>
<keyword evidence="5" id="KW-0539">Nucleus</keyword>
<evidence type="ECO:0000313" key="8">
    <source>
        <dbReference type="Proteomes" id="UP000029725"/>
    </source>
</evidence>
<evidence type="ECO:0000313" key="7">
    <source>
        <dbReference type="EMBL" id="KGG52319.1"/>
    </source>
</evidence>
<dbReference type="Proteomes" id="UP000029725">
    <property type="component" value="Unassembled WGS sequence"/>
</dbReference>
<dbReference type="InterPro" id="IPR003604">
    <property type="entry name" value="Matrin/U1-like-C_Znf_C2H2"/>
</dbReference>
<dbReference type="GeneID" id="25258803"/>
<dbReference type="OrthoDB" id="10250970at2759"/>
<dbReference type="RefSeq" id="XP_013238746.1">
    <property type="nucleotide sequence ID" value="XM_013383292.1"/>
</dbReference>
<gene>
    <name evidence="7" type="ORF">DI09_18p250</name>
</gene>
<dbReference type="GO" id="GO:0071004">
    <property type="term" value="C:U2-type prespliceosome"/>
    <property type="evidence" value="ECO:0007669"/>
    <property type="project" value="TreeGrafter"/>
</dbReference>
<keyword evidence="4" id="KW-0862">Zinc</keyword>
<dbReference type="GO" id="GO:0005686">
    <property type="term" value="C:U2 snRNP"/>
    <property type="evidence" value="ECO:0007669"/>
    <property type="project" value="TreeGrafter"/>
</dbReference>
<dbReference type="GO" id="GO:0000245">
    <property type="term" value="P:spliceosomal complex assembly"/>
    <property type="evidence" value="ECO:0007669"/>
    <property type="project" value="TreeGrafter"/>
</dbReference>
<dbReference type="AlphaFoldDB" id="A0A098VU19"/>
<dbReference type="InterPro" id="IPR013087">
    <property type="entry name" value="Znf_C2H2_type"/>
</dbReference>
<comment type="subcellular location">
    <subcellularLocation>
        <location evidence="1">Nucleus</location>
    </subcellularLocation>
</comment>
<dbReference type="InterPro" id="IPR052092">
    <property type="entry name" value="SF3A2"/>
</dbReference>
<evidence type="ECO:0000256" key="2">
    <source>
        <dbReference type="ARBA" id="ARBA00022723"/>
    </source>
</evidence>
<proteinExistence type="predicted"/>
<evidence type="ECO:0000256" key="5">
    <source>
        <dbReference type="ARBA" id="ARBA00023242"/>
    </source>
</evidence>
<dbReference type="EMBL" id="JMKJ01000099">
    <property type="protein sequence ID" value="KGG52319.1"/>
    <property type="molecule type" value="Genomic_DNA"/>
</dbReference>
<evidence type="ECO:0000256" key="1">
    <source>
        <dbReference type="ARBA" id="ARBA00004123"/>
    </source>
</evidence>
<dbReference type="HOGENOM" id="CLU_836997_0_0_1"/>
<accession>A0A098VU19</accession>
<dbReference type="PANTHER" id="PTHR23205:SF0">
    <property type="entry name" value="SPLICING FACTOR 3A SUBUNIT 2"/>
    <property type="match status" value="1"/>
</dbReference>
<dbReference type="SMART" id="SM00451">
    <property type="entry name" value="ZnF_U1"/>
    <property type="match status" value="1"/>
</dbReference>
<keyword evidence="2" id="KW-0479">Metal-binding</keyword>
<dbReference type="GO" id="GO:0071013">
    <property type="term" value="C:catalytic step 2 spliceosome"/>
    <property type="evidence" value="ECO:0007669"/>
    <property type="project" value="TreeGrafter"/>
</dbReference>
<dbReference type="PANTHER" id="PTHR23205">
    <property type="entry name" value="SPLICING FACTOR 3A SUBUNIT 2"/>
    <property type="match status" value="1"/>
</dbReference>
<evidence type="ECO:0000259" key="6">
    <source>
        <dbReference type="PROSITE" id="PS50171"/>
    </source>
</evidence>
<reference evidence="7 8" key="1">
    <citation type="submission" date="2014-04" db="EMBL/GenBank/DDBJ databases">
        <title>A new species of microsporidia sheds light on the evolution of extreme parasitism.</title>
        <authorList>
            <person name="Haag K.L."/>
            <person name="James T.Y."/>
            <person name="Larsson R."/>
            <person name="Schaer T.M."/>
            <person name="Refardt D."/>
            <person name="Pombert J.-F."/>
            <person name="Ebert D."/>
        </authorList>
    </citation>
    <scope>NUCLEOTIDE SEQUENCE [LARGE SCALE GENOMIC DNA]</scope>
    <source>
        <strain evidence="7 8">UGP3</strain>
        <tissue evidence="7">Spores</tissue>
    </source>
</reference>
<dbReference type="GO" id="GO:0003676">
    <property type="term" value="F:nucleic acid binding"/>
    <property type="evidence" value="ECO:0007669"/>
    <property type="project" value="InterPro"/>
</dbReference>
<dbReference type="InterPro" id="IPR000690">
    <property type="entry name" value="Matrin/U1-C_Znf_C2H2"/>
</dbReference>
<organism evidence="7 8">
    <name type="scientific">Mitosporidium daphniae</name>
    <dbReference type="NCBI Taxonomy" id="1485682"/>
    <lineage>
        <taxon>Eukaryota</taxon>
        <taxon>Fungi</taxon>
        <taxon>Fungi incertae sedis</taxon>
        <taxon>Microsporidia</taxon>
        <taxon>Mitosporidium</taxon>
    </lineage>
</organism>
<feature type="domain" description="Matrin-type" evidence="6">
    <location>
        <begin position="8"/>
        <end position="38"/>
    </location>
</feature>